<dbReference type="EMBL" id="BARS01012762">
    <property type="protein sequence ID" value="GAF89908.1"/>
    <property type="molecule type" value="Genomic_DNA"/>
</dbReference>
<comment type="caution">
    <text evidence="1">The sequence shown here is derived from an EMBL/GenBank/DDBJ whole genome shotgun (WGS) entry which is preliminary data.</text>
</comment>
<organism evidence="1">
    <name type="scientific">marine sediment metagenome</name>
    <dbReference type="NCBI Taxonomy" id="412755"/>
    <lineage>
        <taxon>unclassified sequences</taxon>
        <taxon>metagenomes</taxon>
        <taxon>ecological metagenomes</taxon>
    </lineage>
</organism>
<dbReference type="AlphaFoldDB" id="X0T8T2"/>
<proteinExistence type="predicted"/>
<reference evidence="1" key="1">
    <citation type="journal article" date="2014" name="Front. Microbiol.">
        <title>High frequency of phylogenetically diverse reductive dehalogenase-homologous genes in deep subseafloor sedimentary metagenomes.</title>
        <authorList>
            <person name="Kawai M."/>
            <person name="Futagami T."/>
            <person name="Toyoda A."/>
            <person name="Takaki Y."/>
            <person name="Nishi S."/>
            <person name="Hori S."/>
            <person name="Arai W."/>
            <person name="Tsubouchi T."/>
            <person name="Morono Y."/>
            <person name="Uchiyama I."/>
            <person name="Ito T."/>
            <person name="Fujiyama A."/>
            <person name="Inagaki F."/>
            <person name="Takami H."/>
        </authorList>
    </citation>
    <scope>NUCLEOTIDE SEQUENCE</scope>
    <source>
        <strain evidence="1">Expedition CK06-06</strain>
    </source>
</reference>
<accession>X0T8T2</accession>
<evidence type="ECO:0000313" key="1">
    <source>
        <dbReference type="EMBL" id="GAF89908.1"/>
    </source>
</evidence>
<name>X0T8T2_9ZZZZ</name>
<gene>
    <name evidence="1" type="ORF">S01H1_22563</name>
</gene>
<protein>
    <submittedName>
        <fullName evidence="1">Uncharacterized protein</fullName>
    </submittedName>
</protein>
<sequence length="59" mass="6706">IPRAITRQEATTSLMVIIVSLAFCRSEAGPKLAYCLRFYHYKYKSRLSSNGAQSPKRPE</sequence>
<feature type="non-terminal residue" evidence="1">
    <location>
        <position position="1"/>
    </location>
</feature>